<dbReference type="PATRIC" id="fig|1261658.3.peg.1773"/>
<comment type="subcellular location">
    <subcellularLocation>
        <location evidence="1">Cell membrane</location>
        <topology evidence="1">Multi-pass membrane protein</topology>
    </subcellularLocation>
</comment>
<evidence type="ECO:0000256" key="2">
    <source>
        <dbReference type="ARBA" id="ARBA00007783"/>
    </source>
</evidence>
<dbReference type="Pfam" id="PF12698">
    <property type="entry name" value="ABC2_membrane_3"/>
    <property type="match status" value="1"/>
</dbReference>
<proteinExistence type="inferred from homology"/>
<feature type="transmembrane region" description="Helical" evidence="8">
    <location>
        <begin position="255"/>
        <end position="280"/>
    </location>
</feature>
<accession>A0A179CYP4</accession>
<evidence type="ECO:0000256" key="8">
    <source>
        <dbReference type="SAM" id="Phobius"/>
    </source>
</evidence>
<feature type="transmembrane region" description="Helical" evidence="8">
    <location>
        <begin position="20"/>
        <end position="41"/>
    </location>
</feature>
<dbReference type="RefSeq" id="WP_064318805.1">
    <property type="nucleotide sequence ID" value="NZ_JACI01000002.1"/>
</dbReference>
<protein>
    <submittedName>
        <fullName evidence="10">ABC transporter permease</fullName>
    </submittedName>
</protein>
<evidence type="ECO:0000259" key="9">
    <source>
        <dbReference type="PROSITE" id="PS51012"/>
    </source>
</evidence>
<feature type="transmembrane region" description="Helical" evidence="8">
    <location>
        <begin position="174"/>
        <end position="198"/>
    </location>
</feature>
<keyword evidence="3" id="KW-0813">Transport</keyword>
<dbReference type="InterPro" id="IPR013525">
    <property type="entry name" value="ABC2_TM"/>
</dbReference>
<keyword evidence="5 8" id="KW-0812">Transmembrane</keyword>
<evidence type="ECO:0000256" key="3">
    <source>
        <dbReference type="ARBA" id="ARBA00022448"/>
    </source>
</evidence>
<dbReference type="GO" id="GO:0140359">
    <property type="term" value="F:ABC-type transporter activity"/>
    <property type="evidence" value="ECO:0007669"/>
    <property type="project" value="InterPro"/>
</dbReference>
<comment type="similarity">
    <text evidence="2">Belongs to the ABC-2 integral membrane protein family.</text>
</comment>
<keyword evidence="6 8" id="KW-1133">Transmembrane helix</keyword>
<organism evidence="10 11">
    <name type="scientific">Bibersteinia trehalosi Y31</name>
    <dbReference type="NCBI Taxonomy" id="1261658"/>
    <lineage>
        <taxon>Bacteria</taxon>
        <taxon>Pseudomonadati</taxon>
        <taxon>Pseudomonadota</taxon>
        <taxon>Gammaproteobacteria</taxon>
        <taxon>Pasteurellales</taxon>
        <taxon>Pasteurellaceae</taxon>
        <taxon>Bibersteinia</taxon>
    </lineage>
</organism>
<dbReference type="Proteomes" id="UP000078358">
    <property type="component" value="Unassembled WGS sequence"/>
</dbReference>
<feature type="transmembrane region" description="Helical" evidence="8">
    <location>
        <begin position="344"/>
        <end position="363"/>
    </location>
</feature>
<name>A0A179CYP4_BIBTR</name>
<dbReference type="EMBL" id="JACI01000002">
    <property type="protein sequence ID" value="OAQ14461.1"/>
    <property type="molecule type" value="Genomic_DNA"/>
</dbReference>
<dbReference type="AlphaFoldDB" id="A0A179CYP4"/>
<dbReference type="InterPro" id="IPR051449">
    <property type="entry name" value="ABC-2_transporter_component"/>
</dbReference>
<dbReference type="PANTHER" id="PTHR30294:SF47">
    <property type="entry name" value="INNER MEMBRANE TRANSPORT PERMEASE YHHJ"/>
    <property type="match status" value="1"/>
</dbReference>
<dbReference type="PANTHER" id="PTHR30294">
    <property type="entry name" value="MEMBRANE COMPONENT OF ABC TRANSPORTER YHHJ-RELATED"/>
    <property type="match status" value="1"/>
</dbReference>
<reference evidence="10 11" key="1">
    <citation type="submission" date="2014-01" db="EMBL/GenBank/DDBJ databases">
        <authorList>
            <person name="Zuccon D."/>
        </authorList>
    </citation>
    <scope>NUCLEOTIDE SEQUENCE [LARGE SCALE GENOMIC DNA]</scope>
    <source>
        <strain evidence="10 11">Y31</strain>
    </source>
</reference>
<feature type="domain" description="ABC transmembrane type-2" evidence="9">
    <location>
        <begin position="134"/>
        <end position="369"/>
    </location>
</feature>
<evidence type="ECO:0000256" key="4">
    <source>
        <dbReference type="ARBA" id="ARBA00022475"/>
    </source>
</evidence>
<comment type="caution">
    <text evidence="10">The sequence shown here is derived from an EMBL/GenBank/DDBJ whole genome shotgun (WGS) entry which is preliminary data.</text>
</comment>
<dbReference type="Gene3D" id="3.40.1710.10">
    <property type="entry name" value="abc type-2 transporter like domain"/>
    <property type="match status" value="1"/>
</dbReference>
<evidence type="ECO:0000256" key="7">
    <source>
        <dbReference type="ARBA" id="ARBA00023136"/>
    </source>
</evidence>
<dbReference type="PROSITE" id="PS51012">
    <property type="entry name" value="ABC_TM2"/>
    <property type="match status" value="1"/>
</dbReference>
<gene>
    <name evidence="10" type="ORF">F480_08885</name>
</gene>
<evidence type="ECO:0000313" key="11">
    <source>
        <dbReference type="Proteomes" id="UP000078358"/>
    </source>
</evidence>
<evidence type="ECO:0000256" key="1">
    <source>
        <dbReference type="ARBA" id="ARBA00004651"/>
    </source>
</evidence>
<evidence type="ECO:0000256" key="5">
    <source>
        <dbReference type="ARBA" id="ARBA00022692"/>
    </source>
</evidence>
<keyword evidence="7 8" id="KW-0472">Membrane</keyword>
<evidence type="ECO:0000256" key="6">
    <source>
        <dbReference type="ARBA" id="ARBA00022989"/>
    </source>
</evidence>
<keyword evidence="4" id="KW-1003">Cell membrane</keyword>
<dbReference type="GO" id="GO:0005886">
    <property type="term" value="C:plasma membrane"/>
    <property type="evidence" value="ECO:0007669"/>
    <property type="project" value="UniProtKB-SubCell"/>
</dbReference>
<sequence>MLRWLKNVAFLSVKELKSLFSDFVLIVLIVYMFSIALVSVARQGITDVKNGSVAMVNYDHSMLSYRLKDALIAPYFKNVDDVPPQQIDRLMDTGRYTFVVEIPPDYQRNLLAGREPKIQLLVDATAMTQASIGSSYITQIFSQEINRFLKTESSPPPIKTAVNVLFNPNFTSSWFMGATQIVGNLTLLTLLLVGSAVIRERERGTMEHLLVMPVRSSEIAIAKILANGLVLLVVATLSLRIVVKGMLDAPFTNQQILIFALGAAIFLFSIASLGILLAVFAPTMPQFGLLCLPTYIVMYLLSGTNSPIENMPEIAQQLTQFSPTTILGAYAQDVLFRGAGLDVVWLHLVKMAALGAVFLTIALTQFKSMLSRQG</sequence>
<feature type="transmembrane region" description="Helical" evidence="8">
    <location>
        <begin position="287"/>
        <end position="304"/>
    </location>
</feature>
<evidence type="ECO:0000313" key="10">
    <source>
        <dbReference type="EMBL" id="OAQ14461.1"/>
    </source>
</evidence>
<dbReference type="InterPro" id="IPR047817">
    <property type="entry name" value="ABC2_TM_bact-type"/>
</dbReference>
<feature type="transmembrane region" description="Helical" evidence="8">
    <location>
        <begin position="219"/>
        <end position="243"/>
    </location>
</feature>